<evidence type="ECO:0000313" key="1">
    <source>
        <dbReference type="EMBL" id="CCA19856.1"/>
    </source>
</evidence>
<reference evidence="1" key="2">
    <citation type="submission" date="2011-02" db="EMBL/GenBank/DDBJ databases">
        <authorList>
            <person name="MacLean D."/>
        </authorList>
    </citation>
    <scope>NUCLEOTIDE SEQUENCE</scope>
</reference>
<dbReference type="HOGENOM" id="CLU_2054043_0_0_1"/>
<dbReference type="EMBL" id="FR824125">
    <property type="protein sequence ID" value="CCA19856.1"/>
    <property type="molecule type" value="Genomic_DNA"/>
</dbReference>
<dbReference type="AlphaFoldDB" id="F0WF74"/>
<proteinExistence type="predicted"/>
<name>F0WF74_9STRA</name>
<accession>F0WF74</accession>
<reference evidence="1" key="1">
    <citation type="journal article" date="2011" name="PLoS Biol.">
        <title>Gene gain and loss during evolution of obligate parasitism in the white rust pathogen of Arabidopsis thaliana.</title>
        <authorList>
            <person name="Kemen E."/>
            <person name="Gardiner A."/>
            <person name="Schultz-Larsen T."/>
            <person name="Kemen A.C."/>
            <person name="Balmuth A.L."/>
            <person name="Robert-Seilaniantz A."/>
            <person name="Bailey K."/>
            <person name="Holub E."/>
            <person name="Studholme D.J."/>
            <person name="Maclean D."/>
            <person name="Jones J.D."/>
        </authorList>
    </citation>
    <scope>NUCLEOTIDE SEQUENCE</scope>
</reference>
<sequence>MLPRKRPRNESCELRESLEVKDAKIDAKQCNLMRKGRSSSDIFTQESTESGTTNKKKWSSCTWKDPESILLLALEEDIAKDLDVSTSYGDITIDSEIFDRKRDEALLLRVCEDDDYDASE</sequence>
<organism evidence="1">
    <name type="scientific">Albugo laibachii Nc14</name>
    <dbReference type="NCBI Taxonomy" id="890382"/>
    <lineage>
        <taxon>Eukaryota</taxon>
        <taxon>Sar</taxon>
        <taxon>Stramenopiles</taxon>
        <taxon>Oomycota</taxon>
        <taxon>Peronosporomycetes</taxon>
        <taxon>Albuginales</taxon>
        <taxon>Albuginaceae</taxon>
        <taxon>Albugo</taxon>
    </lineage>
</organism>
<gene>
    <name evidence="1" type="primary">AlNc14C80G5268</name>
    <name evidence="1" type="ORF">ALNC14_059990</name>
</gene>
<protein>
    <submittedName>
        <fullName evidence="1">AlNc14C80G5268 protein</fullName>
    </submittedName>
</protein>